<sequence length="211" mass="22471">MSVTIAVELAARSEELRALVDALTRPTKRALDDGPPAEVMPVLSAVVDARTARTEPRVKAAAPKHLRVVVRLTAVEVLQHVDRTVGGPRTTSRLERVRAWSERVIAMGSLEAVEDACEAANYWAVAADNMLAPSRVLPIRGATCPACGFRDVLGSDDAGDEAREPALAADLRSGVVSCAVDGCGASWAWDQLEHLAAQLDRQTATEVLAVE</sequence>
<reference evidence="3" key="1">
    <citation type="journal article" date="2019" name="Int. J. Syst. Evol. Microbiol.">
        <title>The Global Catalogue of Microorganisms (GCM) 10K type strain sequencing project: providing services to taxonomists for standard genome sequencing and annotation.</title>
        <authorList>
            <consortium name="The Broad Institute Genomics Platform"/>
            <consortium name="The Broad Institute Genome Sequencing Center for Infectious Disease"/>
            <person name="Wu L."/>
            <person name="Ma J."/>
        </authorList>
    </citation>
    <scope>NUCLEOTIDE SEQUENCE [LARGE SCALE GENOMIC DNA]</scope>
    <source>
        <strain evidence="3">XZYJ18</strain>
    </source>
</reference>
<feature type="domain" description="DUF7340" evidence="1">
    <location>
        <begin position="141"/>
        <end position="200"/>
    </location>
</feature>
<name>A0ABV9ZID6_9PSEU</name>
<dbReference type="EMBL" id="JBHSKG010000010">
    <property type="protein sequence ID" value="MFC5140316.1"/>
    <property type="molecule type" value="Genomic_DNA"/>
</dbReference>
<evidence type="ECO:0000313" key="2">
    <source>
        <dbReference type="EMBL" id="MFC5140316.1"/>
    </source>
</evidence>
<proteinExistence type="predicted"/>
<comment type="caution">
    <text evidence="2">The sequence shown here is derived from an EMBL/GenBank/DDBJ whole genome shotgun (WGS) entry which is preliminary data.</text>
</comment>
<organism evidence="2 3">
    <name type="scientific">Actinomycetospora rhizophila</name>
    <dbReference type="NCBI Taxonomy" id="1416876"/>
    <lineage>
        <taxon>Bacteria</taxon>
        <taxon>Bacillati</taxon>
        <taxon>Actinomycetota</taxon>
        <taxon>Actinomycetes</taxon>
        <taxon>Pseudonocardiales</taxon>
        <taxon>Pseudonocardiaceae</taxon>
        <taxon>Actinomycetospora</taxon>
    </lineage>
</organism>
<dbReference type="Proteomes" id="UP001596175">
    <property type="component" value="Unassembled WGS sequence"/>
</dbReference>
<dbReference type="Pfam" id="PF24029">
    <property type="entry name" value="DUF7340"/>
    <property type="match status" value="1"/>
</dbReference>
<accession>A0ABV9ZID6</accession>
<evidence type="ECO:0000313" key="3">
    <source>
        <dbReference type="Proteomes" id="UP001596175"/>
    </source>
</evidence>
<dbReference type="RefSeq" id="WP_378022487.1">
    <property type="nucleotide sequence ID" value="NZ_JBHSKG010000010.1"/>
</dbReference>
<dbReference type="InterPro" id="IPR055764">
    <property type="entry name" value="DUF7340"/>
</dbReference>
<evidence type="ECO:0000259" key="1">
    <source>
        <dbReference type="Pfam" id="PF24029"/>
    </source>
</evidence>
<gene>
    <name evidence="2" type="ORF">ACFPK1_18900</name>
</gene>
<protein>
    <recommendedName>
        <fullName evidence="1">DUF7340 domain-containing protein</fullName>
    </recommendedName>
</protein>
<keyword evidence="3" id="KW-1185">Reference proteome</keyword>